<gene>
    <name evidence="1" type="ORF">DP116_15055</name>
</gene>
<dbReference type="Proteomes" id="UP000718564">
    <property type="component" value="Unassembled WGS sequence"/>
</dbReference>
<sequence length="73" mass="8467">MYALNRLSPNKKYLISNHPGEWHFLRVTGDYANFYKFAQNNTRVSIKLSLARVEQAVWEQVSLTSNLESFCGL</sequence>
<dbReference type="RefSeq" id="WP_169155969.1">
    <property type="nucleotide sequence ID" value="NZ_CAWPJE010000100.1"/>
</dbReference>
<organism evidence="1 2">
    <name type="scientific">Brasilonema bromeliae SPC951</name>
    <dbReference type="NCBI Taxonomy" id="385972"/>
    <lineage>
        <taxon>Bacteria</taxon>
        <taxon>Bacillati</taxon>
        <taxon>Cyanobacteriota</taxon>
        <taxon>Cyanophyceae</taxon>
        <taxon>Nostocales</taxon>
        <taxon>Scytonemataceae</taxon>
        <taxon>Brasilonema</taxon>
        <taxon>Bromeliae group (in: Brasilonema)</taxon>
    </lineage>
</organism>
<proteinExistence type="predicted"/>
<keyword evidence="2" id="KW-1185">Reference proteome</keyword>
<dbReference type="EMBL" id="QMEB01000110">
    <property type="protein sequence ID" value="NMG20707.1"/>
    <property type="molecule type" value="Genomic_DNA"/>
</dbReference>
<name>A0ABX1PA86_9CYAN</name>
<evidence type="ECO:0000313" key="2">
    <source>
        <dbReference type="Proteomes" id="UP000718564"/>
    </source>
</evidence>
<protein>
    <submittedName>
        <fullName evidence="1">Uncharacterized protein</fullName>
    </submittedName>
</protein>
<accession>A0ABX1PA86</accession>
<reference evidence="1 2" key="1">
    <citation type="submission" date="2018-06" db="EMBL/GenBank/DDBJ databases">
        <title>Comparative genomics of Brasilonema spp. strains.</title>
        <authorList>
            <person name="Alvarenga D.O."/>
            <person name="Fiore M.F."/>
            <person name="Varani A.M."/>
        </authorList>
    </citation>
    <scope>NUCLEOTIDE SEQUENCE [LARGE SCALE GENOMIC DNA]</scope>
    <source>
        <strain evidence="1 2">SPC951</strain>
    </source>
</reference>
<evidence type="ECO:0000313" key="1">
    <source>
        <dbReference type="EMBL" id="NMG20707.1"/>
    </source>
</evidence>
<comment type="caution">
    <text evidence="1">The sequence shown here is derived from an EMBL/GenBank/DDBJ whole genome shotgun (WGS) entry which is preliminary data.</text>
</comment>